<dbReference type="SUPFAM" id="SSF48452">
    <property type="entry name" value="TPR-like"/>
    <property type="match status" value="1"/>
</dbReference>
<sequence length="411" mass="44587">MARRLLEADGLEQGNVINLARQIYDWERGKHFPRNWADTYAKVFKIDPSELFSTGQAREASSRHDPAHDFEDDDMKRRALLSLFATTAVAAPFGHEAERLRAALTGTLTTEATTRDADAWARTAFDHAHEIDRVPPAELLPDLLADFAELNLHITRAHGHVRSRLVDTAAQLAALTAYELTVVGDPRGARRWWRTAAQAADESGNQDTSSNVRGKAAVLSLYTGVPELAAVEAAEETIALSSRPSSGLASAHSAQAQAFAQLGRLDEAKQALNDLTRVFQGLPAAVTKDKTSAWGWSEQRLHHVASYVHTHAGDLDRAQAAQDSATALYPADSFLARAQIELHRAGGLIRIGDTDTGAGHVVDVMTAIPSAHRGDSMIRRTAFTSLNLASTKDARRPALRDAYAMLANTPA</sequence>
<name>A0ABV4R7W5_9ACTN</name>
<evidence type="ECO:0000313" key="2">
    <source>
        <dbReference type="Proteomes" id="UP001569904"/>
    </source>
</evidence>
<dbReference type="Gene3D" id="1.25.40.10">
    <property type="entry name" value="Tetratricopeptide repeat domain"/>
    <property type="match status" value="1"/>
</dbReference>
<organism evidence="1 2">
    <name type="scientific">Actinomadura chokoriensis</name>
    <dbReference type="NCBI Taxonomy" id="454156"/>
    <lineage>
        <taxon>Bacteria</taxon>
        <taxon>Bacillati</taxon>
        <taxon>Actinomycetota</taxon>
        <taxon>Actinomycetes</taxon>
        <taxon>Streptosporangiales</taxon>
        <taxon>Thermomonosporaceae</taxon>
        <taxon>Actinomadura</taxon>
    </lineage>
</organism>
<accession>A0ABV4R7W5</accession>
<evidence type="ECO:0000313" key="1">
    <source>
        <dbReference type="EMBL" id="MFA1558721.1"/>
    </source>
</evidence>
<dbReference type="RefSeq" id="WP_371945739.1">
    <property type="nucleotide sequence ID" value="NZ_JAXCEH010000034.1"/>
</dbReference>
<keyword evidence="2" id="KW-1185">Reference proteome</keyword>
<dbReference type="EMBL" id="JAXCEH010000034">
    <property type="protein sequence ID" value="MFA1558721.1"/>
    <property type="molecule type" value="Genomic_DNA"/>
</dbReference>
<protein>
    <recommendedName>
        <fullName evidence="3">XRE family transcriptional regulator</fullName>
    </recommendedName>
</protein>
<proteinExistence type="predicted"/>
<reference evidence="1 2" key="1">
    <citation type="submission" date="2023-11" db="EMBL/GenBank/DDBJ databases">
        <title>Actinomadura monticuli sp. nov., isolated from volcanic ash.</title>
        <authorList>
            <person name="Lee S.D."/>
            <person name="Yang H."/>
            <person name="Kim I.S."/>
        </authorList>
    </citation>
    <scope>NUCLEOTIDE SEQUENCE [LARGE SCALE GENOMIC DNA]</scope>
    <source>
        <strain evidence="1 2">DSM 45346</strain>
    </source>
</reference>
<comment type="caution">
    <text evidence="1">The sequence shown here is derived from an EMBL/GenBank/DDBJ whole genome shotgun (WGS) entry which is preliminary data.</text>
</comment>
<dbReference type="InterPro" id="IPR011990">
    <property type="entry name" value="TPR-like_helical_dom_sf"/>
</dbReference>
<evidence type="ECO:0008006" key="3">
    <source>
        <dbReference type="Google" id="ProtNLM"/>
    </source>
</evidence>
<gene>
    <name evidence="1" type="ORF">SM436_33940</name>
</gene>
<dbReference type="Proteomes" id="UP001569904">
    <property type="component" value="Unassembled WGS sequence"/>
</dbReference>